<evidence type="ECO:0000256" key="6">
    <source>
        <dbReference type="SAM" id="Phobius"/>
    </source>
</evidence>
<evidence type="ECO:0000256" key="3">
    <source>
        <dbReference type="ARBA" id="ARBA00022692"/>
    </source>
</evidence>
<comment type="subcellular location">
    <subcellularLocation>
        <location evidence="1">Cell membrane</location>
        <topology evidence="1">Multi-pass membrane protein</topology>
    </subcellularLocation>
</comment>
<comment type="caution">
    <text evidence="8">The sequence shown here is derived from an EMBL/GenBank/DDBJ whole genome shotgun (WGS) entry which is preliminary data.</text>
</comment>
<protein>
    <recommendedName>
        <fullName evidence="7">Cache domain-containing protein</fullName>
    </recommendedName>
</protein>
<gene>
    <name evidence="8" type="ORF">GPS25_00005</name>
</gene>
<keyword evidence="5 6" id="KW-0472">Membrane</keyword>
<dbReference type="GO" id="GO:0005886">
    <property type="term" value="C:plasma membrane"/>
    <property type="evidence" value="ECO:0007669"/>
    <property type="project" value="UniProtKB-SubCell"/>
</dbReference>
<name>A0A6F9J8D3_CAMFE</name>
<evidence type="ECO:0000256" key="4">
    <source>
        <dbReference type="ARBA" id="ARBA00022989"/>
    </source>
</evidence>
<evidence type="ECO:0000259" key="7">
    <source>
        <dbReference type="Pfam" id="PF02743"/>
    </source>
</evidence>
<organism evidence="8">
    <name type="scientific">Campylobacter fetus</name>
    <dbReference type="NCBI Taxonomy" id="196"/>
    <lineage>
        <taxon>Bacteria</taxon>
        <taxon>Pseudomonadati</taxon>
        <taxon>Campylobacterota</taxon>
        <taxon>Epsilonproteobacteria</taxon>
        <taxon>Campylobacterales</taxon>
        <taxon>Campylobacteraceae</taxon>
        <taxon>Campylobacter</taxon>
    </lineage>
</organism>
<dbReference type="AlphaFoldDB" id="A0A6F9J8D3"/>
<evidence type="ECO:0000256" key="1">
    <source>
        <dbReference type="ARBA" id="ARBA00004651"/>
    </source>
</evidence>
<dbReference type="CDD" id="cd12913">
    <property type="entry name" value="PDC1_MCP_like"/>
    <property type="match status" value="1"/>
</dbReference>
<feature type="transmembrane region" description="Helical" evidence="6">
    <location>
        <begin position="12"/>
        <end position="30"/>
    </location>
</feature>
<proteinExistence type="predicted"/>
<evidence type="ECO:0000256" key="5">
    <source>
        <dbReference type="ARBA" id="ARBA00023136"/>
    </source>
</evidence>
<keyword evidence="2" id="KW-1003">Cell membrane</keyword>
<dbReference type="Gene3D" id="3.30.450.20">
    <property type="entry name" value="PAS domain"/>
    <property type="match status" value="1"/>
</dbReference>
<dbReference type="EMBL" id="AANITE010000001">
    <property type="protein sequence ID" value="EDO9681086.1"/>
    <property type="molecule type" value="Genomic_DNA"/>
</dbReference>
<accession>A0A6F9J8D3</accession>
<keyword evidence="4 6" id="KW-1133">Transmembrane helix</keyword>
<evidence type="ECO:0000313" key="8">
    <source>
        <dbReference type="EMBL" id="EDO9681086.1"/>
    </source>
</evidence>
<reference evidence="8" key="1">
    <citation type="submission" date="2019-12" db="EMBL/GenBank/DDBJ databases">
        <authorList>
            <consortium name="PulseNet: The National Subtyping Network for Foodborne Disease Surveillance"/>
            <person name="Tarr C.L."/>
            <person name="Trees E."/>
            <person name="Katz L.S."/>
            <person name="Carleton-Romer H.A."/>
            <person name="Stroika S."/>
            <person name="Kucerova Z."/>
            <person name="Roache K.F."/>
            <person name="Sabol A.L."/>
            <person name="Besser J."/>
            <person name="Gerner-Smidt P."/>
        </authorList>
    </citation>
    <scope>NUCLEOTIDE SEQUENCE</scope>
    <source>
        <strain evidence="8">PNUSAC014016</strain>
    </source>
</reference>
<dbReference type="InterPro" id="IPR033479">
    <property type="entry name" value="dCache_1"/>
</dbReference>
<dbReference type="InterPro" id="IPR029151">
    <property type="entry name" value="Sensor-like_sf"/>
</dbReference>
<keyword evidence="3 6" id="KW-0812">Transmembrane</keyword>
<evidence type="ECO:0000256" key="2">
    <source>
        <dbReference type="ARBA" id="ARBA00022475"/>
    </source>
</evidence>
<dbReference type="CDD" id="cd18774">
    <property type="entry name" value="PDC2_HK_sensor"/>
    <property type="match status" value="1"/>
</dbReference>
<dbReference type="Pfam" id="PF02743">
    <property type="entry name" value="dCache_1"/>
    <property type="match status" value="1"/>
</dbReference>
<feature type="domain" description="Cache" evidence="7">
    <location>
        <begin position="68"/>
        <end position="228"/>
    </location>
</feature>
<sequence length="236" mass="26730">MQQRGLATKVSIRVSILFMILLIVLTYINYSNSKVNTTQLLSSERAKSIQAGKMLLDTQFKKAIVGIENLSKLFSSNNYDYKEVENILKNINSSMDFEAMYIAYQDNGMIVASDGNSGLPTDEYDPRKQNWYQEAANLRKTLITEPYIDNVTKKQIITAATPFYKDNKLLYVVGADFTIDGIQKEFNELGNAEGAYMLLMDKNAKLIMHPNSDFIGKTLNATKEILKNYKANNVDE</sequence>
<dbReference type="SUPFAM" id="SSF103190">
    <property type="entry name" value="Sensory domain-like"/>
    <property type="match status" value="1"/>
</dbReference>